<keyword evidence="3" id="KW-1185">Reference proteome</keyword>
<feature type="transmembrane region" description="Helical" evidence="1">
    <location>
        <begin position="7"/>
        <end position="26"/>
    </location>
</feature>
<keyword evidence="1" id="KW-0472">Membrane</keyword>
<evidence type="ECO:0000313" key="2">
    <source>
        <dbReference type="EMBL" id="AXF56072.1"/>
    </source>
</evidence>
<keyword evidence="1" id="KW-1133">Transmembrane helix</keyword>
<gene>
    <name evidence="2" type="ORF">DT065_08565</name>
</gene>
<proteinExistence type="predicted"/>
<feature type="transmembrane region" description="Helical" evidence="1">
    <location>
        <begin position="68"/>
        <end position="86"/>
    </location>
</feature>
<evidence type="ECO:0000256" key="1">
    <source>
        <dbReference type="SAM" id="Phobius"/>
    </source>
</evidence>
<dbReference type="EMBL" id="CP031092">
    <property type="protein sequence ID" value="AXF56072.1"/>
    <property type="molecule type" value="Genomic_DNA"/>
</dbReference>
<feature type="transmembrane region" description="Helical" evidence="1">
    <location>
        <begin position="38"/>
        <end position="56"/>
    </location>
</feature>
<dbReference type="AlphaFoldDB" id="A0A345BYP1"/>
<sequence length="87" mass="9613">MNRFLNVITVICIVYFTIVLTIGFSLPDDYQPPPLLSYPMLIIAALLGFGAVLNSLRSTTEHKTVTPTLAIQTLIYMIILISVMAIV</sequence>
<organism evidence="2 3">
    <name type="scientific">Salicibibacter kimchii</name>
    <dbReference type="NCBI Taxonomy" id="2099786"/>
    <lineage>
        <taxon>Bacteria</taxon>
        <taxon>Bacillati</taxon>
        <taxon>Bacillota</taxon>
        <taxon>Bacilli</taxon>
        <taxon>Bacillales</taxon>
        <taxon>Bacillaceae</taxon>
        <taxon>Salicibibacter</taxon>
    </lineage>
</organism>
<dbReference type="RefSeq" id="WP_114372533.1">
    <property type="nucleotide sequence ID" value="NZ_CP031092.1"/>
</dbReference>
<protein>
    <submittedName>
        <fullName evidence="2">Uncharacterized protein</fullName>
    </submittedName>
</protein>
<accession>A0A345BYP1</accession>
<evidence type="ECO:0000313" key="3">
    <source>
        <dbReference type="Proteomes" id="UP000252100"/>
    </source>
</evidence>
<reference evidence="2 3" key="1">
    <citation type="journal article" date="2018" name="J. Microbiol.">
        <title>Salicibibacter kimchii gen. nov., sp. nov., a moderately halophilic and alkalitolerant bacterium in the family Bacillaceae, isolated from kimchi.</title>
        <authorList>
            <person name="Jang J.Y."/>
            <person name="Oh Y.J."/>
            <person name="Lim S.K."/>
            <person name="Park H.K."/>
            <person name="Lee C."/>
            <person name="Kim J.Y."/>
            <person name="Lee M.A."/>
            <person name="Choi H.J."/>
        </authorList>
    </citation>
    <scope>NUCLEOTIDE SEQUENCE [LARGE SCALE GENOMIC DNA]</scope>
    <source>
        <strain evidence="2 3">NKC1-1</strain>
    </source>
</reference>
<dbReference type="KEGG" id="rue:DT065_08565"/>
<keyword evidence="1" id="KW-0812">Transmembrane</keyword>
<dbReference type="Proteomes" id="UP000252100">
    <property type="component" value="Chromosome"/>
</dbReference>
<name>A0A345BYP1_9BACI</name>